<proteinExistence type="predicted"/>
<dbReference type="EMBL" id="JARTIK010000050">
    <property type="protein sequence ID" value="MED4681819.1"/>
    <property type="molecule type" value="Genomic_DNA"/>
</dbReference>
<organism evidence="1 2">
    <name type="scientific">Bacillus nitratireducens</name>
    <dbReference type="NCBI Taxonomy" id="2026193"/>
    <lineage>
        <taxon>Bacteria</taxon>
        <taxon>Bacillati</taxon>
        <taxon>Bacillota</taxon>
        <taxon>Bacilli</taxon>
        <taxon>Bacillales</taxon>
        <taxon>Bacillaceae</taxon>
        <taxon>Bacillus</taxon>
        <taxon>Bacillus cereus group</taxon>
    </lineage>
</organism>
<dbReference type="RefSeq" id="WP_165615100.1">
    <property type="nucleotide sequence ID" value="NZ_FNRB01000010.1"/>
</dbReference>
<keyword evidence="2" id="KW-1185">Reference proteome</keyword>
<sequence>MKNTQSKEKIIAFSLTAGLVIPAVALCDEGHEEEKGQVISDLPFEY</sequence>
<evidence type="ECO:0000313" key="2">
    <source>
        <dbReference type="Proteomes" id="UP001336122"/>
    </source>
</evidence>
<evidence type="ECO:0008006" key="3">
    <source>
        <dbReference type="Google" id="ProtNLM"/>
    </source>
</evidence>
<comment type="caution">
    <text evidence="1">The sequence shown here is derived from an EMBL/GenBank/DDBJ whole genome shotgun (WGS) entry which is preliminary data.</text>
</comment>
<protein>
    <recommendedName>
        <fullName evidence="3">Lipoprotein</fullName>
    </recommendedName>
</protein>
<evidence type="ECO:0000313" key="1">
    <source>
        <dbReference type="EMBL" id="MED4681819.1"/>
    </source>
</evidence>
<name>A0ABU6PKI7_9BACI</name>
<accession>A0ABU6PKI7</accession>
<reference evidence="1 2" key="1">
    <citation type="submission" date="2023-03" db="EMBL/GenBank/DDBJ databases">
        <title>Bacillus Genome Sequencing.</title>
        <authorList>
            <person name="Dunlap C."/>
        </authorList>
    </citation>
    <scope>NUCLEOTIDE SEQUENCE [LARGE SCALE GENOMIC DNA]</scope>
    <source>
        <strain evidence="1 2">NRS-319</strain>
    </source>
</reference>
<dbReference type="Proteomes" id="UP001336122">
    <property type="component" value="Unassembled WGS sequence"/>
</dbReference>
<gene>
    <name evidence="1" type="ORF">P9485_29425</name>
</gene>